<evidence type="ECO:0000313" key="2">
    <source>
        <dbReference type="Proteomes" id="UP000051936"/>
    </source>
</evidence>
<protein>
    <submittedName>
        <fullName evidence="1">Uncharacterized protein</fullName>
    </submittedName>
</protein>
<evidence type="ECO:0000313" key="1">
    <source>
        <dbReference type="EMBL" id="KRQ03094.1"/>
    </source>
</evidence>
<dbReference type="RefSeq" id="WP_157083699.1">
    <property type="nucleotide sequence ID" value="NZ_LJYG01000108.1"/>
</dbReference>
<keyword evidence="2" id="KW-1185">Reference proteome</keyword>
<accession>A0A0R3D010</accession>
<dbReference type="OrthoDB" id="1839890at2"/>
<sequence>MESQHLANARGLRNSKVEVYSFQETAMEKFIQLAFVEERDDTEADEAANHFILSADYYARGSIPNAILYTRACGPRVRSSVLKNAWTDGRSGSVLALNTSSRMMCWNYFTEADPEHLMDADERAELASLGETVRLYRGARMKHDLRATGFALSWTPDYKTAQSFATTHGHGDGSGVVLAADIPRDAIAAWWTESGREIEAIVNPRRVRNVRAVETMSRQAA</sequence>
<dbReference type="STRING" id="989370.AOQ71_30485"/>
<proteinExistence type="predicted"/>
<reference evidence="1 2" key="1">
    <citation type="submission" date="2015-09" db="EMBL/GenBank/DDBJ databases">
        <title>Draft Genome Sequence of Bradyrhizobium manausense Strain BR 3351T, a Novel Symbiotic Nitrogen-Fixing Alphaproteobacterium Isolated from Brazilian Amazon Rain Forest.</title>
        <authorList>
            <person name="De Araujo J.L."/>
            <person name="Zilli J.E."/>
        </authorList>
    </citation>
    <scope>NUCLEOTIDE SEQUENCE [LARGE SCALE GENOMIC DNA]</scope>
    <source>
        <strain evidence="1 2">BR3351</strain>
    </source>
</reference>
<dbReference type="Proteomes" id="UP000051936">
    <property type="component" value="Unassembled WGS sequence"/>
</dbReference>
<dbReference type="EMBL" id="LJYG01000108">
    <property type="protein sequence ID" value="KRQ03094.1"/>
    <property type="molecule type" value="Genomic_DNA"/>
</dbReference>
<gene>
    <name evidence="1" type="ORF">AOQ71_30485</name>
</gene>
<organism evidence="1 2">
    <name type="scientific">Bradyrhizobium manausense</name>
    <dbReference type="NCBI Taxonomy" id="989370"/>
    <lineage>
        <taxon>Bacteria</taxon>
        <taxon>Pseudomonadati</taxon>
        <taxon>Pseudomonadota</taxon>
        <taxon>Alphaproteobacteria</taxon>
        <taxon>Hyphomicrobiales</taxon>
        <taxon>Nitrobacteraceae</taxon>
        <taxon>Bradyrhizobium</taxon>
    </lineage>
</organism>
<dbReference type="AlphaFoldDB" id="A0A0R3D010"/>
<comment type="caution">
    <text evidence="1">The sequence shown here is derived from an EMBL/GenBank/DDBJ whole genome shotgun (WGS) entry which is preliminary data.</text>
</comment>
<name>A0A0R3D010_9BRAD</name>